<comment type="caution">
    <text evidence="1">The sequence shown here is derived from an EMBL/GenBank/DDBJ whole genome shotgun (WGS) entry which is preliminary data.</text>
</comment>
<dbReference type="EMBL" id="BGZK01000289">
    <property type="protein sequence ID" value="GBP34525.1"/>
    <property type="molecule type" value="Genomic_DNA"/>
</dbReference>
<dbReference type="Proteomes" id="UP000299102">
    <property type="component" value="Unassembled WGS sequence"/>
</dbReference>
<accession>A0A4C1VA31</accession>
<organism evidence="1 2">
    <name type="scientific">Eumeta variegata</name>
    <name type="common">Bagworm moth</name>
    <name type="synonym">Eumeta japonica</name>
    <dbReference type="NCBI Taxonomy" id="151549"/>
    <lineage>
        <taxon>Eukaryota</taxon>
        <taxon>Metazoa</taxon>
        <taxon>Ecdysozoa</taxon>
        <taxon>Arthropoda</taxon>
        <taxon>Hexapoda</taxon>
        <taxon>Insecta</taxon>
        <taxon>Pterygota</taxon>
        <taxon>Neoptera</taxon>
        <taxon>Endopterygota</taxon>
        <taxon>Lepidoptera</taxon>
        <taxon>Glossata</taxon>
        <taxon>Ditrysia</taxon>
        <taxon>Tineoidea</taxon>
        <taxon>Psychidae</taxon>
        <taxon>Oiketicinae</taxon>
        <taxon>Eumeta</taxon>
    </lineage>
</organism>
<protein>
    <submittedName>
        <fullName evidence="1">Uncharacterized protein</fullName>
    </submittedName>
</protein>
<reference evidence="1 2" key="1">
    <citation type="journal article" date="2019" name="Commun. Biol.">
        <title>The bagworm genome reveals a unique fibroin gene that provides high tensile strength.</title>
        <authorList>
            <person name="Kono N."/>
            <person name="Nakamura H."/>
            <person name="Ohtoshi R."/>
            <person name="Tomita M."/>
            <person name="Numata K."/>
            <person name="Arakawa K."/>
        </authorList>
    </citation>
    <scope>NUCLEOTIDE SEQUENCE [LARGE SCALE GENOMIC DNA]</scope>
</reference>
<name>A0A4C1VA31_EUMVA</name>
<dbReference type="AlphaFoldDB" id="A0A4C1VA31"/>
<proteinExistence type="predicted"/>
<evidence type="ECO:0000313" key="2">
    <source>
        <dbReference type="Proteomes" id="UP000299102"/>
    </source>
</evidence>
<gene>
    <name evidence="1" type="ORF">EVAR_29922_1</name>
</gene>
<evidence type="ECO:0000313" key="1">
    <source>
        <dbReference type="EMBL" id="GBP34525.1"/>
    </source>
</evidence>
<sequence>MRSKITAREYLKAAPPGAVSREPPGRSEYWTSDRVAAPALMECPGDCLRPGRRFSFNTDPGYFLTLYVAILCAQNLEHPIQERGTGDVAEI</sequence>
<keyword evidence="2" id="KW-1185">Reference proteome</keyword>